<evidence type="ECO:0000256" key="1">
    <source>
        <dbReference type="ARBA" id="ARBA00022741"/>
    </source>
</evidence>
<evidence type="ECO:0000313" key="3">
    <source>
        <dbReference type="EMBL" id="KAJ7224679.1"/>
    </source>
</evidence>
<accession>A0AAD7E335</accession>
<dbReference type="SUPFAM" id="SSF52540">
    <property type="entry name" value="P-loop containing nucleoside triphosphate hydrolases"/>
    <property type="match status" value="1"/>
</dbReference>
<reference evidence="3" key="1">
    <citation type="submission" date="2023-03" db="EMBL/GenBank/DDBJ databases">
        <title>Massive genome expansion in bonnet fungi (Mycena s.s.) driven by repeated elements and novel gene families across ecological guilds.</title>
        <authorList>
            <consortium name="Lawrence Berkeley National Laboratory"/>
            <person name="Harder C.B."/>
            <person name="Miyauchi S."/>
            <person name="Viragh M."/>
            <person name="Kuo A."/>
            <person name="Thoen E."/>
            <person name="Andreopoulos B."/>
            <person name="Lu D."/>
            <person name="Skrede I."/>
            <person name="Drula E."/>
            <person name="Henrissat B."/>
            <person name="Morin E."/>
            <person name="Kohler A."/>
            <person name="Barry K."/>
            <person name="LaButti K."/>
            <person name="Morin E."/>
            <person name="Salamov A."/>
            <person name="Lipzen A."/>
            <person name="Mereny Z."/>
            <person name="Hegedus B."/>
            <person name="Baldrian P."/>
            <person name="Stursova M."/>
            <person name="Weitz H."/>
            <person name="Taylor A."/>
            <person name="Grigoriev I.V."/>
            <person name="Nagy L.G."/>
            <person name="Martin F."/>
            <person name="Kauserud H."/>
        </authorList>
    </citation>
    <scope>NUCLEOTIDE SEQUENCE</scope>
    <source>
        <strain evidence="3">9144</strain>
    </source>
</reference>
<dbReference type="GO" id="GO:0016020">
    <property type="term" value="C:membrane"/>
    <property type="evidence" value="ECO:0007669"/>
    <property type="project" value="TreeGrafter"/>
</dbReference>
<dbReference type="PANTHER" id="PTHR24223">
    <property type="entry name" value="ATP-BINDING CASSETTE SUB-FAMILY C"/>
    <property type="match status" value="1"/>
</dbReference>
<dbReference type="InterPro" id="IPR027417">
    <property type="entry name" value="P-loop_NTPase"/>
</dbReference>
<dbReference type="GO" id="GO:0042626">
    <property type="term" value="F:ATPase-coupled transmembrane transporter activity"/>
    <property type="evidence" value="ECO:0007669"/>
    <property type="project" value="TreeGrafter"/>
</dbReference>
<organism evidence="3 4">
    <name type="scientific">Mycena pura</name>
    <dbReference type="NCBI Taxonomy" id="153505"/>
    <lineage>
        <taxon>Eukaryota</taxon>
        <taxon>Fungi</taxon>
        <taxon>Dikarya</taxon>
        <taxon>Basidiomycota</taxon>
        <taxon>Agaricomycotina</taxon>
        <taxon>Agaricomycetes</taxon>
        <taxon>Agaricomycetidae</taxon>
        <taxon>Agaricales</taxon>
        <taxon>Marasmiineae</taxon>
        <taxon>Mycenaceae</taxon>
        <taxon>Mycena</taxon>
    </lineage>
</organism>
<dbReference type="Proteomes" id="UP001219525">
    <property type="component" value="Unassembled WGS sequence"/>
</dbReference>
<name>A0AAD7E335_9AGAR</name>
<dbReference type="PANTHER" id="PTHR24223:SF415">
    <property type="entry name" value="FI20190P1"/>
    <property type="match status" value="1"/>
</dbReference>
<dbReference type="GO" id="GO:0005524">
    <property type="term" value="F:ATP binding"/>
    <property type="evidence" value="ECO:0007669"/>
    <property type="project" value="UniProtKB-KW"/>
</dbReference>
<evidence type="ECO:0000313" key="4">
    <source>
        <dbReference type="Proteomes" id="UP001219525"/>
    </source>
</evidence>
<evidence type="ECO:0000256" key="2">
    <source>
        <dbReference type="ARBA" id="ARBA00022840"/>
    </source>
</evidence>
<dbReference type="EMBL" id="JARJCW010000005">
    <property type="protein sequence ID" value="KAJ7224679.1"/>
    <property type="molecule type" value="Genomic_DNA"/>
</dbReference>
<dbReference type="AlphaFoldDB" id="A0AAD7E335"/>
<comment type="caution">
    <text evidence="3">The sequence shown here is derived from an EMBL/GenBank/DDBJ whole genome shotgun (WGS) entry which is preliminary data.</text>
</comment>
<gene>
    <name evidence="3" type="ORF">GGX14DRAFT_651368</name>
</gene>
<protein>
    <recommendedName>
        <fullName evidence="5">ABC transporter domain-containing protein</fullName>
    </recommendedName>
</protein>
<keyword evidence="1" id="KW-0547">Nucleotide-binding</keyword>
<keyword evidence="4" id="KW-1185">Reference proteome</keyword>
<evidence type="ECO:0008006" key="5">
    <source>
        <dbReference type="Google" id="ProtNLM"/>
    </source>
</evidence>
<dbReference type="Gene3D" id="3.40.50.300">
    <property type="entry name" value="P-loop containing nucleotide triphosphate hydrolases"/>
    <property type="match status" value="1"/>
</dbReference>
<dbReference type="InterPro" id="IPR050173">
    <property type="entry name" value="ABC_transporter_C-like"/>
</dbReference>
<proteinExistence type="predicted"/>
<keyword evidence="2" id="KW-0067">ATP-binding</keyword>
<sequence>MPELRLHVEDLSPTSEEQSRIMRIVELSTGKIEIDGYDINTIGLDARRRNIALVPQDNIVLFLGTLRQNIDPHKTKTDAELICLLQRAWLLPREGIKDPVAEAKFSLDTSVGDDGANFSAREKQPIRENLPDNFILICAKLSWGPNHFAILRNFEDR</sequence>